<evidence type="ECO:0000256" key="7">
    <source>
        <dbReference type="ARBA" id="ARBA00023136"/>
    </source>
</evidence>
<organism evidence="9 10">
    <name type="scientific">Phlebotomus papatasi</name>
    <name type="common">Sandfly</name>
    <dbReference type="NCBI Taxonomy" id="29031"/>
    <lineage>
        <taxon>Eukaryota</taxon>
        <taxon>Metazoa</taxon>
        <taxon>Ecdysozoa</taxon>
        <taxon>Arthropoda</taxon>
        <taxon>Hexapoda</taxon>
        <taxon>Insecta</taxon>
        <taxon>Pterygota</taxon>
        <taxon>Neoptera</taxon>
        <taxon>Endopterygota</taxon>
        <taxon>Diptera</taxon>
        <taxon>Nematocera</taxon>
        <taxon>Psychodoidea</taxon>
        <taxon>Psychodidae</taxon>
        <taxon>Phlebotomus</taxon>
        <taxon>Phlebotomus</taxon>
    </lineage>
</organism>
<dbReference type="GO" id="GO:0005886">
    <property type="term" value="C:plasma membrane"/>
    <property type="evidence" value="ECO:0007669"/>
    <property type="project" value="UniProtKB-SubCell"/>
</dbReference>
<evidence type="ECO:0000256" key="3">
    <source>
        <dbReference type="ARBA" id="ARBA00010532"/>
    </source>
</evidence>
<name>A0A1B0DID4_PHLPP</name>
<dbReference type="AlphaFoldDB" id="A0A1B0DID4"/>
<accession>A0A1B0DID4</accession>
<keyword evidence="5" id="KW-0812">Transmembrane</keyword>
<evidence type="ECO:0000313" key="9">
    <source>
        <dbReference type="EnsemblMetazoa" id="PPAI007918-PA"/>
    </source>
</evidence>
<dbReference type="VEuPathDB" id="VectorBase:PPAI007918"/>
<dbReference type="GO" id="GO:0005737">
    <property type="term" value="C:cytoplasm"/>
    <property type="evidence" value="ECO:0007669"/>
    <property type="project" value="TreeGrafter"/>
</dbReference>
<dbReference type="InterPro" id="IPR002159">
    <property type="entry name" value="CD36_fam"/>
</dbReference>
<evidence type="ECO:0000256" key="8">
    <source>
        <dbReference type="ARBA" id="ARBA00023180"/>
    </source>
</evidence>
<keyword evidence="8" id="KW-0325">Glycoprotein</keyword>
<keyword evidence="10" id="KW-1185">Reference proteome</keyword>
<proteinExistence type="inferred from homology"/>
<evidence type="ECO:0000256" key="1">
    <source>
        <dbReference type="ARBA" id="ARBA00003156"/>
    </source>
</evidence>
<keyword evidence="4" id="KW-1003">Cell membrane</keyword>
<evidence type="ECO:0000256" key="4">
    <source>
        <dbReference type="ARBA" id="ARBA00022475"/>
    </source>
</evidence>
<evidence type="ECO:0000256" key="5">
    <source>
        <dbReference type="ARBA" id="ARBA00022692"/>
    </source>
</evidence>
<dbReference type="Proteomes" id="UP000092462">
    <property type="component" value="Unassembled WGS sequence"/>
</dbReference>
<dbReference type="EnsemblMetazoa" id="PPAI007918-RA">
    <property type="protein sequence ID" value="PPAI007918-PA"/>
    <property type="gene ID" value="PPAI007918"/>
</dbReference>
<comment type="function">
    <text evidence="1">Plays an olfactory role that is not restricted to pheromone sensitivity.</text>
</comment>
<comment type="similarity">
    <text evidence="3">Belongs to the CD36 family.</text>
</comment>
<dbReference type="PRINTS" id="PR01609">
    <property type="entry name" value="CD36FAMILY"/>
</dbReference>
<keyword evidence="6" id="KW-1133">Transmembrane helix</keyword>
<dbReference type="EMBL" id="AJVK01015508">
    <property type="status" value="NOT_ANNOTATED_CDS"/>
    <property type="molecule type" value="Genomic_DNA"/>
</dbReference>
<comment type="subcellular location">
    <subcellularLocation>
        <location evidence="2">Cell membrane</location>
    </subcellularLocation>
</comment>
<dbReference type="GO" id="GO:0005044">
    <property type="term" value="F:scavenger receptor activity"/>
    <property type="evidence" value="ECO:0007669"/>
    <property type="project" value="TreeGrafter"/>
</dbReference>
<dbReference type="PANTHER" id="PTHR11923:SF89">
    <property type="entry name" value="GH15894P"/>
    <property type="match status" value="1"/>
</dbReference>
<sequence length="351" mass="40425">MREVAMASRLNDSPFFMKIAFNVLLRQSKDSIFQNTTIYKYLWDMDGSLMRLGEKLVPFMVPVDNYGILHTIYKSFSDRQNVKIGTAHGHEHFFEMNLYNDRPTVPGFRPEIGECYATIENSTEGLFYPQRLTDESVLMYWRKTICRPSYLYYTEDVTVNGVTGKKYVLPDSTYDRTQPLEEDCYRGEDGAEYPDGLSDASKCYHGFPIVISKPHFLNRTGKWVKKLEGMTPNEEDHGSFIIAEPLTGVPLRECARSQSNIFIGKLSGFSNPDLMKFSDMVVPMLWLEYCMMDLTPLINLALSFLVIYLEPLQLVGWIVCLALGSISLLLVARDFYRDKKYRIISSDGKYF</sequence>
<dbReference type="Pfam" id="PF01130">
    <property type="entry name" value="CD36"/>
    <property type="match status" value="1"/>
</dbReference>
<protein>
    <submittedName>
        <fullName evidence="9">Uncharacterized protein</fullName>
    </submittedName>
</protein>
<keyword evidence="7" id="KW-0472">Membrane</keyword>
<evidence type="ECO:0000313" key="10">
    <source>
        <dbReference type="Proteomes" id="UP000092462"/>
    </source>
</evidence>
<evidence type="ECO:0000256" key="2">
    <source>
        <dbReference type="ARBA" id="ARBA00004236"/>
    </source>
</evidence>
<dbReference type="VEuPathDB" id="VectorBase:PPAPM1_011759"/>
<evidence type="ECO:0000256" key="6">
    <source>
        <dbReference type="ARBA" id="ARBA00022989"/>
    </source>
</evidence>
<dbReference type="PANTHER" id="PTHR11923">
    <property type="entry name" value="SCAVENGER RECEPTOR CLASS B TYPE-1 SR-B1"/>
    <property type="match status" value="1"/>
</dbReference>
<reference evidence="9" key="1">
    <citation type="submission" date="2022-08" db="UniProtKB">
        <authorList>
            <consortium name="EnsemblMetazoa"/>
        </authorList>
    </citation>
    <scope>IDENTIFICATION</scope>
    <source>
        <strain evidence="9">Israel</strain>
    </source>
</reference>